<gene>
    <name evidence="1" type="ORF">HMPREF9997_00910</name>
</gene>
<dbReference type="Proteomes" id="UP000010445">
    <property type="component" value="Unassembled WGS sequence"/>
</dbReference>
<name>L1MIW5_9CORY</name>
<evidence type="ECO:0000313" key="1">
    <source>
        <dbReference type="EMBL" id="EKX90846.1"/>
    </source>
</evidence>
<sequence length="208" mass="23006">MPRKTHGRPPSITLEQIGEAGRTITLDKLTIRGLAEYLNVSEMSIYRHVRNLETARNLVAQHIIARESLPEPHHADPEDSLTDMAQALRRFVQDNPGIGTFLTQLTPEHTTALSAIEKTQAGYATTYGWLPHQASIALSVVAEHAVALAHLAPLSHRDNALAHHSELPGNVPTITSGARMTEQWSPDDFFNWSMRATIRGTLDMLGLR</sequence>
<dbReference type="AlphaFoldDB" id="L1MIW5"/>
<proteinExistence type="predicted"/>
<dbReference type="PATRIC" id="fig|1035195.3.peg.813"/>
<accession>L1MIW5</accession>
<evidence type="ECO:0000313" key="2">
    <source>
        <dbReference type="Proteomes" id="UP000010445"/>
    </source>
</evidence>
<dbReference type="HOGENOM" id="CLU_107449_0_0_11"/>
<reference evidence="1 2" key="1">
    <citation type="submission" date="2012-05" db="EMBL/GenBank/DDBJ databases">
        <authorList>
            <person name="Weinstock G."/>
            <person name="Sodergren E."/>
            <person name="Lobos E.A."/>
            <person name="Fulton L."/>
            <person name="Fulton R."/>
            <person name="Courtney L."/>
            <person name="Fronick C."/>
            <person name="O'Laughlin M."/>
            <person name="Godfrey J."/>
            <person name="Wilson R.M."/>
            <person name="Miner T."/>
            <person name="Farmer C."/>
            <person name="Delehaunty K."/>
            <person name="Cordes M."/>
            <person name="Minx P."/>
            <person name="Tomlinson C."/>
            <person name="Chen J."/>
            <person name="Wollam A."/>
            <person name="Pepin K.H."/>
            <person name="Bhonagiri V."/>
            <person name="Zhang X."/>
            <person name="Suruliraj S."/>
            <person name="Warren W."/>
            <person name="Mitreva M."/>
            <person name="Mardis E.R."/>
            <person name="Wilson R.K."/>
        </authorList>
    </citation>
    <scope>NUCLEOTIDE SEQUENCE [LARGE SCALE GENOMIC DNA]</scope>
    <source>
        <strain evidence="1 2">F0235</strain>
    </source>
</reference>
<dbReference type="Gene3D" id="1.10.357.10">
    <property type="entry name" value="Tetracycline Repressor, domain 2"/>
    <property type="match status" value="1"/>
</dbReference>
<evidence type="ECO:0008006" key="3">
    <source>
        <dbReference type="Google" id="ProtNLM"/>
    </source>
</evidence>
<dbReference type="STRING" id="1035195.HMPREF9997_00910"/>
<dbReference type="RefSeq" id="WP_006063151.1">
    <property type="nucleotide sequence ID" value="NZ_KB290830.1"/>
</dbReference>
<keyword evidence="2" id="KW-1185">Reference proteome</keyword>
<dbReference type="OrthoDB" id="4454291at2"/>
<organism evidence="1 2">
    <name type="scientific">Corynebacterium durum F0235</name>
    <dbReference type="NCBI Taxonomy" id="1035195"/>
    <lineage>
        <taxon>Bacteria</taxon>
        <taxon>Bacillati</taxon>
        <taxon>Actinomycetota</taxon>
        <taxon>Actinomycetes</taxon>
        <taxon>Mycobacteriales</taxon>
        <taxon>Corynebacteriaceae</taxon>
        <taxon>Corynebacterium</taxon>
    </lineage>
</organism>
<dbReference type="EMBL" id="AMEM01000016">
    <property type="protein sequence ID" value="EKX90846.1"/>
    <property type="molecule type" value="Genomic_DNA"/>
</dbReference>
<comment type="caution">
    <text evidence="1">The sequence shown here is derived from an EMBL/GenBank/DDBJ whole genome shotgun (WGS) entry which is preliminary data.</text>
</comment>
<protein>
    <recommendedName>
        <fullName evidence="3">Transcriptional regulator, TetR family</fullName>
    </recommendedName>
</protein>
<dbReference type="eggNOG" id="COG1309">
    <property type="taxonomic scope" value="Bacteria"/>
</dbReference>